<dbReference type="AlphaFoldDB" id="A0A367VCT5"/>
<keyword evidence="2" id="KW-1133">Transmembrane helix</keyword>
<dbReference type="Proteomes" id="UP000253061">
    <property type="component" value="Unassembled WGS sequence"/>
</dbReference>
<evidence type="ECO:0000313" key="4">
    <source>
        <dbReference type="Proteomes" id="UP000253061"/>
    </source>
</evidence>
<name>A0A367VCT5_9PROT</name>
<accession>A0A367VCT5</accession>
<organism evidence="3 4">
    <name type="scientific">Thalassospira profundimaris</name>
    <dbReference type="NCBI Taxonomy" id="502049"/>
    <lineage>
        <taxon>Bacteria</taxon>
        <taxon>Pseudomonadati</taxon>
        <taxon>Pseudomonadota</taxon>
        <taxon>Alphaproteobacteria</taxon>
        <taxon>Rhodospirillales</taxon>
        <taxon>Thalassospiraceae</taxon>
        <taxon>Thalassospira</taxon>
    </lineage>
</organism>
<feature type="region of interest" description="Disordered" evidence="1">
    <location>
        <begin position="74"/>
        <end position="96"/>
    </location>
</feature>
<sequence>MSNAVMRKSYTVVCQRTTGQLMELETVSDYTAALNTAKEAIGNKSNTEIRIVENKYDQASRKDKKQVVKILTAESKSGSRGSAGRAGQRPGVTRETANQASKGIINIVIAVTVLVLLAGIMIPLIMR</sequence>
<keyword evidence="2" id="KW-0472">Membrane</keyword>
<evidence type="ECO:0000256" key="2">
    <source>
        <dbReference type="SAM" id="Phobius"/>
    </source>
</evidence>
<protein>
    <submittedName>
        <fullName evidence="3">Uncharacterized protein</fullName>
    </submittedName>
</protein>
<keyword evidence="2" id="KW-0812">Transmembrane</keyword>
<evidence type="ECO:0000256" key="1">
    <source>
        <dbReference type="SAM" id="MobiDB-lite"/>
    </source>
</evidence>
<evidence type="ECO:0000313" key="3">
    <source>
        <dbReference type="EMBL" id="RCK22819.1"/>
    </source>
</evidence>
<feature type="transmembrane region" description="Helical" evidence="2">
    <location>
        <begin position="104"/>
        <end position="126"/>
    </location>
</feature>
<proteinExistence type="predicted"/>
<comment type="caution">
    <text evidence="3">The sequence shown here is derived from an EMBL/GenBank/DDBJ whole genome shotgun (WGS) entry which is preliminary data.</text>
</comment>
<reference evidence="3 4" key="1">
    <citation type="submission" date="2014-07" db="EMBL/GenBank/DDBJ databases">
        <title>Draft genome sequence of Thalassospira profundimaris R8-17.</title>
        <authorList>
            <person name="Lai Q."/>
            <person name="Shao Z."/>
        </authorList>
    </citation>
    <scope>NUCLEOTIDE SEQUENCE [LARGE SCALE GENOMIC DNA]</scope>
    <source>
        <strain evidence="3 4">R8-17</strain>
    </source>
</reference>
<gene>
    <name evidence="3" type="ORF">TH6_07110</name>
</gene>
<dbReference type="EMBL" id="JPWB01000003">
    <property type="protein sequence ID" value="RCK22819.1"/>
    <property type="molecule type" value="Genomic_DNA"/>
</dbReference>
<feature type="compositionally biased region" description="Low complexity" evidence="1">
    <location>
        <begin position="75"/>
        <end position="87"/>
    </location>
</feature>